<dbReference type="SMART" id="SM00342">
    <property type="entry name" value="HTH_ARAC"/>
    <property type="match status" value="1"/>
</dbReference>
<proteinExistence type="predicted"/>
<gene>
    <name evidence="5" type="ORF">ACFPCY_26840</name>
</gene>
<dbReference type="Pfam" id="PF12833">
    <property type="entry name" value="HTH_18"/>
    <property type="match status" value="1"/>
</dbReference>
<keyword evidence="1" id="KW-0805">Transcription regulation</keyword>
<accession>A0ABV9U3B4</accession>
<feature type="domain" description="HTH araC/xylS-type" evidence="4">
    <location>
        <begin position="169"/>
        <end position="263"/>
    </location>
</feature>
<dbReference type="SUPFAM" id="SSF46689">
    <property type="entry name" value="Homeodomain-like"/>
    <property type="match status" value="1"/>
</dbReference>
<evidence type="ECO:0000259" key="4">
    <source>
        <dbReference type="PROSITE" id="PS01124"/>
    </source>
</evidence>
<dbReference type="Proteomes" id="UP001595872">
    <property type="component" value="Unassembled WGS sequence"/>
</dbReference>
<evidence type="ECO:0000256" key="3">
    <source>
        <dbReference type="ARBA" id="ARBA00023163"/>
    </source>
</evidence>
<protein>
    <submittedName>
        <fullName evidence="5">Helix-turn-helix domain-containing protein</fullName>
    </submittedName>
</protein>
<dbReference type="Gene3D" id="1.10.10.60">
    <property type="entry name" value="Homeodomain-like"/>
    <property type="match status" value="1"/>
</dbReference>
<dbReference type="InterPro" id="IPR050204">
    <property type="entry name" value="AraC_XylS_family_regulators"/>
</dbReference>
<reference evidence="6" key="1">
    <citation type="journal article" date="2019" name="Int. J. Syst. Evol. Microbiol.">
        <title>The Global Catalogue of Microorganisms (GCM) 10K type strain sequencing project: providing services to taxonomists for standard genome sequencing and annotation.</title>
        <authorList>
            <consortium name="The Broad Institute Genomics Platform"/>
            <consortium name="The Broad Institute Genome Sequencing Center for Infectious Disease"/>
            <person name="Wu L."/>
            <person name="Ma J."/>
        </authorList>
    </citation>
    <scope>NUCLEOTIDE SEQUENCE [LARGE SCALE GENOMIC DNA]</scope>
    <source>
        <strain evidence="6">KLKA75</strain>
    </source>
</reference>
<sequence>MEAEYVRYRPAAALRPWVSGGAGYRMDGPPGRHQGLPSGRLTLIFCLSGSVDVVRMPDPGRAPGSFRTLLGGLHDAPAVIEHDGRQHGVQLEVTWRGARTLFGVPAGELAGDVVDLSALVGGRAMEIAERLATASTWDDRFAVLDESLLALASRDATAGPPVQVARAWDRLERSGGAVPVGALAAELGWSRRHLAGRFQREFGLSPKSAARVIRFEAACRLLRTPAPPPLAEVAARCGYFDQAHMARDFRDLGGTTATAWLAELHATIITPASAR</sequence>
<name>A0ABV9U3B4_9ACTN</name>
<comment type="caution">
    <text evidence="5">The sequence shown here is derived from an EMBL/GenBank/DDBJ whole genome shotgun (WGS) entry which is preliminary data.</text>
</comment>
<dbReference type="RefSeq" id="WP_378259606.1">
    <property type="nucleotide sequence ID" value="NZ_JBHSIT010000008.1"/>
</dbReference>
<dbReference type="PANTHER" id="PTHR46796:SF15">
    <property type="entry name" value="BLL1074 PROTEIN"/>
    <property type="match status" value="1"/>
</dbReference>
<keyword evidence="3" id="KW-0804">Transcription</keyword>
<dbReference type="InterPro" id="IPR018060">
    <property type="entry name" value="HTH_AraC"/>
</dbReference>
<keyword evidence="2" id="KW-0238">DNA-binding</keyword>
<dbReference type="EMBL" id="JBHSIT010000008">
    <property type="protein sequence ID" value="MFC4910955.1"/>
    <property type="molecule type" value="Genomic_DNA"/>
</dbReference>
<dbReference type="InterPro" id="IPR009057">
    <property type="entry name" value="Homeodomain-like_sf"/>
</dbReference>
<evidence type="ECO:0000313" key="5">
    <source>
        <dbReference type="EMBL" id="MFC4910955.1"/>
    </source>
</evidence>
<keyword evidence="6" id="KW-1185">Reference proteome</keyword>
<dbReference type="PROSITE" id="PS01124">
    <property type="entry name" value="HTH_ARAC_FAMILY_2"/>
    <property type="match status" value="1"/>
</dbReference>
<organism evidence="5 6">
    <name type="scientific">Actinomadura gamaensis</name>
    <dbReference type="NCBI Taxonomy" id="1763541"/>
    <lineage>
        <taxon>Bacteria</taxon>
        <taxon>Bacillati</taxon>
        <taxon>Actinomycetota</taxon>
        <taxon>Actinomycetes</taxon>
        <taxon>Streptosporangiales</taxon>
        <taxon>Thermomonosporaceae</taxon>
        <taxon>Actinomadura</taxon>
    </lineage>
</organism>
<evidence type="ECO:0000313" key="6">
    <source>
        <dbReference type="Proteomes" id="UP001595872"/>
    </source>
</evidence>
<dbReference type="PANTHER" id="PTHR46796">
    <property type="entry name" value="HTH-TYPE TRANSCRIPTIONAL ACTIVATOR RHAS-RELATED"/>
    <property type="match status" value="1"/>
</dbReference>
<evidence type="ECO:0000256" key="2">
    <source>
        <dbReference type="ARBA" id="ARBA00023125"/>
    </source>
</evidence>
<evidence type="ECO:0000256" key="1">
    <source>
        <dbReference type="ARBA" id="ARBA00023015"/>
    </source>
</evidence>